<organism evidence="1 2">
    <name type="scientific">Dimorphilus gyrociliatus</name>
    <dbReference type="NCBI Taxonomy" id="2664684"/>
    <lineage>
        <taxon>Eukaryota</taxon>
        <taxon>Metazoa</taxon>
        <taxon>Spiralia</taxon>
        <taxon>Lophotrochozoa</taxon>
        <taxon>Annelida</taxon>
        <taxon>Polychaeta</taxon>
        <taxon>Polychaeta incertae sedis</taxon>
        <taxon>Dinophilidae</taxon>
        <taxon>Dimorphilus</taxon>
    </lineage>
</organism>
<protein>
    <submittedName>
        <fullName evidence="1">Uncharacterized protein</fullName>
    </submittedName>
</protein>
<name>A0A7I8VL75_9ANNE</name>
<dbReference type="EMBL" id="CAJFCJ010000007">
    <property type="protein sequence ID" value="CAD5117009.1"/>
    <property type="molecule type" value="Genomic_DNA"/>
</dbReference>
<evidence type="ECO:0000313" key="2">
    <source>
        <dbReference type="Proteomes" id="UP000549394"/>
    </source>
</evidence>
<evidence type="ECO:0000313" key="1">
    <source>
        <dbReference type="EMBL" id="CAD5117009.1"/>
    </source>
</evidence>
<comment type="caution">
    <text evidence="1">The sequence shown here is derived from an EMBL/GenBank/DDBJ whole genome shotgun (WGS) entry which is preliminary data.</text>
</comment>
<reference evidence="1 2" key="1">
    <citation type="submission" date="2020-08" db="EMBL/GenBank/DDBJ databases">
        <authorList>
            <person name="Hejnol A."/>
        </authorList>
    </citation>
    <scope>NUCLEOTIDE SEQUENCE [LARGE SCALE GENOMIC DNA]</scope>
</reference>
<dbReference type="Proteomes" id="UP000549394">
    <property type="component" value="Unassembled WGS sequence"/>
</dbReference>
<dbReference type="AlphaFoldDB" id="A0A7I8VL75"/>
<gene>
    <name evidence="1" type="ORF">DGYR_LOCUS5583</name>
</gene>
<keyword evidence="2" id="KW-1185">Reference proteome</keyword>
<sequence>MENAKRTLSITANQNINEPLMECDEKNLPSQVNVLRIVNVGNILRGEDNESKWLHDKEKLLLETKSSLNDQQGKRDKDTLRRDKEDLISFSCPKPPVSPLLWDHIIEHKVNNIEKGDRCEPYPSCGCPQSNNPASSPRFSEYSIDFDTDSEDSRPSCCNFTEYKINNLEGCAKNQAVPVCQGACEFRCIDGTQESSTDCLPYSLIPTLSPFSNKVIKEEQELSVDLVSSQITYLESSV</sequence>
<proteinExistence type="predicted"/>
<accession>A0A7I8VL75</accession>